<dbReference type="Proteomes" id="UP000094801">
    <property type="component" value="Unassembled WGS sequence"/>
</dbReference>
<gene>
    <name evidence="1" type="ORF">CANARDRAFT_27817</name>
</gene>
<keyword evidence="2" id="KW-1185">Reference proteome</keyword>
<dbReference type="EMBL" id="KV453851">
    <property type="protein sequence ID" value="ODV85718.1"/>
    <property type="molecule type" value="Genomic_DNA"/>
</dbReference>
<reference evidence="2" key="1">
    <citation type="submission" date="2016-04" db="EMBL/GenBank/DDBJ databases">
        <title>Comparative genomics of biotechnologically important yeasts.</title>
        <authorList>
            <consortium name="DOE Joint Genome Institute"/>
            <person name="Riley R."/>
            <person name="Haridas S."/>
            <person name="Wolfe K.H."/>
            <person name="Lopes M.R."/>
            <person name="Hittinger C.T."/>
            <person name="Goker M."/>
            <person name="Salamov A."/>
            <person name="Wisecaver J."/>
            <person name="Long T.M."/>
            <person name="Aerts A.L."/>
            <person name="Barry K."/>
            <person name="Choi C."/>
            <person name="Clum A."/>
            <person name="Coughlan A.Y."/>
            <person name="Deshpande S."/>
            <person name="Douglass A.P."/>
            <person name="Hanson S.J."/>
            <person name="Klenk H.-P."/>
            <person name="Labutti K."/>
            <person name="Lapidus A."/>
            <person name="Lindquist E."/>
            <person name="Lipzen A."/>
            <person name="Meier-Kolthoff J.P."/>
            <person name="Ohm R.A."/>
            <person name="Otillar R.P."/>
            <person name="Pangilinan J."/>
            <person name="Peng Y."/>
            <person name="Rokas A."/>
            <person name="Rosa C.A."/>
            <person name="Scheuner C."/>
            <person name="Sibirny A.A."/>
            <person name="Slot J.C."/>
            <person name="Stielow J.B."/>
            <person name="Sun H."/>
            <person name="Kurtzman C.P."/>
            <person name="Blackwell M."/>
            <person name="Grigoriev I.V."/>
            <person name="Jeffries T.W."/>
        </authorList>
    </citation>
    <scope>NUCLEOTIDE SEQUENCE [LARGE SCALE GENOMIC DNA]</scope>
    <source>
        <strain evidence="2">NRRL YB-2248</strain>
    </source>
</reference>
<name>A0A1E4T1Z8_9ASCO</name>
<dbReference type="AlphaFoldDB" id="A0A1E4T1Z8"/>
<evidence type="ECO:0000313" key="1">
    <source>
        <dbReference type="EMBL" id="ODV85718.1"/>
    </source>
</evidence>
<sequence>MLGHTNILLSCTKSANFNVFSPGRLHSVALRPSQITGFDSDPTLFSTISNGLLVSNHYSDYTHSLTRYSNLLIFAW</sequence>
<protein>
    <submittedName>
        <fullName evidence="1">Uncharacterized protein</fullName>
    </submittedName>
</protein>
<organism evidence="1 2">
    <name type="scientific">[Candida] arabinofermentans NRRL YB-2248</name>
    <dbReference type="NCBI Taxonomy" id="983967"/>
    <lineage>
        <taxon>Eukaryota</taxon>
        <taxon>Fungi</taxon>
        <taxon>Dikarya</taxon>
        <taxon>Ascomycota</taxon>
        <taxon>Saccharomycotina</taxon>
        <taxon>Pichiomycetes</taxon>
        <taxon>Pichiales</taxon>
        <taxon>Pichiaceae</taxon>
        <taxon>Ogataea</taxon>
        <taxon>Ogataea/Candida clade</taxon>
    </lineage>
</organism>
<evidence type="ECO:0000313" key="2">
    <source>
        <dbReference type="Proteomes" id="UP000094801"/>
    </source>
</evidence>
<accession>A0A1E4T1Z8</accession>
<proteinExistence type="predicted"/>